<keyword evidence="3" id="KW-0282">Flagellum</keyword>
<feature type="coiled-coil region" evidence="4">
    <location>
        <begin position="436"/>
        <end position="470"/>
    </location>
</feature>
<dbReference type="AlphaFoldDB" id="A0A8W8N7D1"/>
<dbReference type="EnsemblMetazoa" id="G4594.6">
    <property type="protein sequence ID" value="G4594.6:cds"/>
    <property type="gene ID" value="G4594"/>
</dbReference>
<proteinExistence type="inferred from homology"/>
<organism evidence="5 6">
    <name type="scientific">Magallana gigas</name>
    <name type="common">Pacific oyster</name>
    <name type="synonym">Crassostrea gigas</name>
    <dbReference type="NCBI Taxonomy" id="29159"/>
    <lineage>
        <taxon>Eukaryota</taxon>
        <taxon>Metazoa</taxon>
        <taxon>Spiralia</taxon>
        <taxon>Lophotrochozoa</taxon>
        <taxon>Mollusca</taxon>
        <taxon>Bivalvia</taxon>
        <taxon>Autobranchia</taxon>
        <taxon>Pteriomorphia</taxon>
        <taxon>Ostreida</taxon>
        <taxon>Ostreoidea</taxon>
        <taxon>Ostreidae</taxon>
        <taxon>Magallana</taxon>
    </lineage>
</organism>
<feature type="coiled-coil region" evidence="4">
    <location>
        <begin position="176"/>
        <end position="206"/>
    </location>
</feature>
<dbReference type="Proteomes" id="UP000005408">
    <property type="component" value="Unassembled WGS sequence"/>
</dbReference>
<dbReference type="GO" id="GO:0060294">
    <property type="term" value="P:cilium movement involved in cell motility"/>
    <property type="evidence" value="ECO:0007669"/>
    <property type="project" value="UniProtKB-UniRule"/>
</dbReference>
<dbReference type="GO" id="GO:0005930">
    <property type="term" value="C:axoneme"/>
    <property type="evidence" value="ECO:0007669"/>
    <property type="project" value="UniProtKB-SubCell"/>
</dbReference>
<accession>A0A8W8N7D1</accession>
<dbReference type="InterPro" id="IPR048256">
    <property type="entry name" value="Tektin-like"/>
</dbReference>
<evidence type="ECO:0000256" key="3">
    <source>
        <dbReference type="RuleBase" id="RU367040"/>
    </source>
</evidence>
<evidence type="ECO:0000256" key="1">
    <source>
        <dbReference type="ARBA" id="ARBA00007209"/>
    </source>
</evidence>
<keyword evidence="6" id="KW-1185">Reference proteome</keyword>
<evidence type="ECO:0000256" key="2">
    <source>
        <dbReference type="ARBA" id="ARBA00022490"/>
    </source>
</evidence>
<keyword evidence="3" id="KW-0966">Cell projection</keyword>
<keyword evidence="2" id="KW-0963">Cytoplasm</keyword>
<name>A0A8W8N7D1_MAGGI</name>
<comment type="subcellular location">
    <subcellularLocation>
        <location evidence="3">Cytoplasm</location>
        <location evidence="3">Cytoskeleton</location>
        <location evidence="3">Cilium axoneme</location>
    </subcellularLocation>
</comment>
<dbReference type="InterPro" id="IPR000435">
    <property type="entry name" value="Tektins"/>
</dbReference>
<sequence length="514" mass="59436">MSRLGYNDYNIMRSRSATPLTPEMSKILPYVSDKTISRHLGYAGRSLDMGHAKAYYNPARNAVYSRYSTNDWGMSNSMNFSLSDKERSFAERLRADAWRAVKETDARTRNRQNDITKKLGERVSDIAFWKSELISEISHLETESHNLEGNCFSSSTMLYIHFISSGERVYDITFWKSELNNEISAMATEIENLKEYRRTLEKALGDTANPLHIAEECLMHREKRQGIDLVHDDVERTLIKEVDCIKKCQAKMKKVLDKAYVQLKMNRAAQHAMEIDAKDKHHAQGLDDRMQQLRNSSSGIGYYPGIESIDNTITIPDSWVRYTQENIARSQKERAASERLRGEIDSTLRACANEMWNQFNSVNNSFNTRIRETTDARNKLQAHLQRTMQEIFDMEKNIELLRKAIQDKESPMKVAQTRLDERTRRINVELCNDPVMKSLQREVTEIRESVRILKERLKASELSLARLMKTKATLEHDIGVKDNTVKIDTSYCMGMRKGFPMDPKIGPVFQMPTC</sequence>
<keyword evidence="3" id="KW-0969">Cilium</keyword>
<feature type="coiled-coil region" evidence="4">
    <location>
        <begin position="370"/>
        <end position="404"/>
    </location>
</feature>
<protein>
    <recommendedName>
        <fullName evidence="3">Tektin</fullName>
    </recommendedName>
</protein>
<dbReference type="PANTHER" id="PTHR19960">
    <property type="entry name" value="TEKTIN"/>
    <property type="match status" value="1"/>
</dbReference>
<evidence type="ECO:0000313" key="5">
    <source>
        <dbReference type="EnsemblMetazoa" id="G4594.6:cds"/>
    </source>
</evidence>
<dbReference type="GO" id="GO:0060271">
    <property type="term" value="P:cilium assembly"/>
    <property type="evidence" value="ECO:0007669"/>
    <property type="project" value="UniProtKB-UniRule"/>
</dbReference>
<dbReference type="GO" id="GO:0005634">
    <property type="term" value="C:nucleus"/>
    <property type="evidence" value="ECO:0007669"/>
    <property type="project" value="TreeGrafter"/>
</dbReference>
<evidence type="ECO:0000313" key="6">
    <source>
        <dbReference type="Proteomes" id="UP000005408"/>
    </source>
</evidence>
<comment type="similarity">
    <text evidence="1 3">Belongs to the tektin family.</text>
</comment>
<reference evidence="5" key="1">
    <citation type="submission" date="2022-08" db="UniProtKB">
        <authorList>
            <consortium name="EnsemblMetazoa"/>
        </authorList>
    </citation>
    <scope>IDENTIFICATION</scope>
    <source>
        <strain evidence="5">05x7-T-G4-1.051#20</strain>
    </source>
</reference>
<dbReference type="PANTHER" id="PTHR19960:SF11">
    <property type="entry name" value="TEKTIN"/>
    <property type="match status" value="1"/>
</dbReference>
<evidence type="ECO:0000256" key="4">
    <source>
        <dbReference type="SAM" id="Coils"/>
    </source>
</evidence>
<keyword evidence="4" id="KW-0175">Coiled coil</keyword>
<dbReference type="PRINTS" id="PR00511">
    <property type="entry name" value="TEKTIN"/>
</dbReference>
<dbReference type="GO" id="GO:0015630">
    <property type="term" value="C:microtubule cytoskeleton"/>
    <property type="evidence" value="ECO:0007669"/>
    <property type="project" value="UniProtKB-UniRule"/>
</dbReference>
<dbReference type="Pfam" id="PF03148">
    <property type="entry name" value="Tektin"/>
    <property type="match status" value="2"/>
</dbReference>